<reference evidence="1" key="1">
    <citation type="submission" date="2019-05" db="EMBL/GenBank/DDBJ databases">
        <authorList>
            <consortium name="Pathogen Informatics"/>
        </authorList>
    </citation>
    <scope>NUCLEOTIDE SEQUENCE [LARGE SCALE GENOMIC DNA]</scope>
    <source>
        <strain evidence="1">NCTC12965</strain>
    </source>
</reference>
<dbReference type="GO" id="GO:0005524">
    <property type="term" value="F:ATP binding"/>
    <property type="evidence" value="ECO:0007669"/>
    <property type="project" value="UniProtKB-KW"/>
</dbReference>
<proteinExistence type="predicted"/>
<dbReference type="EMBL" id="CABEEZ010000071">
    <property type="protein sequence ID" value="VTR32202.1"/>
    <property type="molecule type" value="Genomic_DNA"/>
</dbReference>
<keyword evidence="1" id="KW-0547">Nucleotide-binding</keyword>
<protein>
    <submittedName>
        <fullName evidence="1">Uncharacterized ABC transporter ATP-binding protein YjjK</fullName>
    </submittedName>
</protein>
<dbReference type="PANTHER" id="PTHR43858">
    <property type="entry name" value="ENERGY-DEPENDENT TRANSLATIONAL THROTTLE PROTEIN ETTA"/>
    <property type="match status" value="1"/>
</dbReference>
<organism evidence="1">
    <name type="scientific">Serratia fonticola</name>
    <dbReference type="NCBI Taxonomy" id="47917"/>
    <lineage>
        <taxon>Bacteria</taxon>
        <taxon>Pseudomonadati</taxon>
        <taxon>Pseudomonadota</taxon>
        <taxon>Gammaproteobacteria</taxon>
        <taxon>Enterobacterales</taxon>
        <taxon>Yersiniaceae</taxon>
        <taxon>Serratia</taxon>
    </lineage>
</organism>
<dbReference type="AlphaFoldDB" id="A0A4U9UKD0"/>
<keyword evidence="1" id="KW-0067">ATP-binding</keyword>
<evidence type="ECO:0000313" key="1">
    <source>
        <dbReference type="EMBL" id="VTR32202.1"/>
    </source>
</evidence>
<name>A0A4U9UKD0_SERFO</name>
<dbReference type="PANTHER" id="PTHR43858:SF1">
    <property type="entry name" value="ABC TRANSPORTER-RELATED PROTEIN"/>
    <property type="match status" value="1"/>
</dbReference>
<sequence length="68" mass="7812">MLGDTVKLASVDQFRDSMDNSKTVWEEVPAARTSWRVGNTEMPSRAYVGRFNFKGVDQGKRVGELFRW</sequence>
<dbReference type="GO" id="GO:0045900">
    <property type="term" value="P:negative regulation of translational elongation"/>
    <property type="evidence" value="ECO:0007669"/>
    <property type="project" value="InterPro"/>
</dbReference>
<dbReference type="Gene3D" id="3.40.50.300">
    <property type="entry name" value="P-loop containing nucleotide triphosphate hydrolases"/>
    <property type="match status" value="1"/>
</dbReference>
<dbReference type="InterPro" id="IPR022374">
    <property type="entry name" value="EttA"/>
</dbReference>
<gene>
    <name evidence="1" type="primary">yjjK_3</name>
    <name evidence="1" type="ORF">NCTC12965_03323</name>
</gene>
<dbReference type="InterPro" id="IPR027417">
    <property type="entry name" value="P-loop_NTPase"/>
</dbReference>
<accession>A0A4U9UKD0</accession>